<dbReference type="OMA" id="ISRNCCC"/>
<dbReference type="Gramene" id="TKW36992">
    <property type="protein sequence ID" value="TKW36992"/>
    <property type="gene ID" value="SEVIR_1G018100v2"/>
</dbReference>
<evidence type="ECO:0000313" key="15">
    <source>
        <dbReference type="Proteomes" id="UP000298652"/>
    </source>
</evidence>
<evidence type="ECO:0000256" key="7">
    <source>
        <dbReference type="ARBA" id="ARBA00022786"/>
    </source>
</evidence>
<gene>
    <name evidence="14" type="ORF">SEVIR_1G018100v2</name>
</gene>
<feature type="domain" description="DUF2921" evidence="13">
    <location>
        <begin position="590"/>
        <end position="737"/>
    </location>
</feature>
<dbReference type="PANTHER" id="PTHR33389:SF16">
    <property type="entry name" value="BACTERIAL IG-LIKE DOMAIN-CONTAINING PROTEIN"/>
    <property type="match status" value="1"/>
</dbReference>
<feature type="domain" description="DUF2921" evidence="13">
    <location>
        <begin position="52"/>
        <end position="278"/>
    </location>
</feature>
<evidence type="ECO:0000259" key="12">
    <source>
        <dbReference type="Pfam" id="PF11145"/>
    </source>
</evidence>
<keyword evidence="15" id="KW-1185">Reference proteome</keyword>
<feature type="transmembrane region" description="Helical" evidence="10">
    <location>
        <begin position="1007"/>
        <end position="1029"/>
    </location>
</feature>
<feature type="signal peptide" evidence="11">
    <location>
        <begin position="1"/>
        <end position="24"/>
    </location>
</feature>
<keyword evidence="6 10" id="KW-0812">Transmembrane</keyword>
<comment type="pathway">
    <text evidence="3">Protein modification; protein ubiquitination.</text>
</comment>
<dbReference type="EC" id="2.3.2.27" evidence="4"/>
<organism evidence="14 15">
    <name type="scientific">Setaria viridis</name>
    <name type="common">Green bristlegrass</name>
    <name type="synonym">Setaria italica subsp. viridis</name>
    <dbReference type="NCBI Taxonomy" id="4556"/>
    <lineage>
        <taxon>Eukaryota</taxon>
        <taxon>Viridiplantae</taxon>
        <taxon>Streptophyta</taxon>
        <taxon>Embryophyta</taxon>
        <taxon>Tracheophyta</taxon>
        <taxon>Spermatophyta</taxon>
        <taxon>Magnoliopsida</taxon>
        <taxon>Liliopsida</taxon>
        <taxon>Poales</taxon>
        <taxon>Poaceae</taxon>
        <taxon>PACMAD clade</taxon>
        <taxon>Panicoideae</taxon>
        <taxon>Panicodae</taxon>
        <taxon>Paniceae</taxon>
        <taxon>Cenchrinae</taxon>
        <taxon>Setaria</taxon>
    </lineage>
</organism>
<keyword evidence="9 10" id="KW-0472">Membrane</keyword>
<evidence type="ECO:0000256" key="3">
    <source>
        <dbReference type="ARBA" id="ARBA00004906"/>
    </source>
</evidence>
<proteinExistence type="predicted"/>
<dbReference type="Pfam" id="PF25333">
    <property type="entry name" value="DUF2921_N"/>
    <property type="match status" value="3"/>
</dbReference>
<dbReference type="PANTHER" id="PTHR33389">
    <property type="entry name" value="FAMILY PROTEIN, PUTATIVE (DUF2921)-RELATED"/>
    <property type="match status" value="1"/>
</dbReference>
<feature type="domain" description="DUF2921" evidence="13">
    <location>
        <begin position="346"/>
        <end position="488"/>
    </location>
</feature>
<dbReference type="Pfam" id="PF11145">
    <property type="entry name" value="DUF2921"/>
    <property type="match status" value="1"/>
</dbReference>
<comment type="subcellular location">
    <subcellularLocation>
        <location evidence="2">Endomembrane system</location>
        <topology evidence="2">Multi-pass membrane protein</topology>
    </subcellularLocation>
</comment>
<feature type="transmembrane region" description="Helical" evidence="10">
    <location>
        <begin position="970"/>
        <end position="987"/>
    </location>
</feature>
<sequence>MEATIKIATSLLLNLALFLPCLSATVTSNPSFHPSMSSKGPIHHDYTRFADVERHCQSVLSSAAELGAEAGRAGVRMQQLSFMNGDWSQDAGQAPLFPFQGSYADAAVAGPEFLEAVPLASFMLTHTDMVPRRGARAAFNVSGILSFTISRNCCCSSMEPRTSPEFELRPGVSRLHVLLQGVYTETKTSGSGDDGGGERVLCMVGDAVLPVRGSNSTDPWDWAKNHGRDGKLKPPVVADGNILLVLRYPKAATLTTRAVRGEMTSTSAKSDAAYFDTVRLVSQLGGGYDSGYQFQPEDAELDAVVAGCSNDPIFHDGDDATEHLNRGASPCDIIYQSAPGHQVMEVIPNWNCEGTDAFCSRVGPFGTSRPTTRSMQDMAFTRSGIAVQGLQCEPTSSIDGTAAARVAALFRYVPPWEHQSMAVERTGLSAMTLSAEGVWTASTGRVCMVACLGGAKEACHYRVTLSVRKTFSMARRGNNIGQIAAMDGSHASLLFQQRVRPREQWFGSGETPRKSYIYTKVEQARELLRVVKPTGFRDTNIAKLLLSYPNLAGAAHDLVSLSNLAGDLNLLFRCVVKPPFVPGWIEEPLFELQILSVGTLVGTYSPKFQQQFQGGGFSMRMEQLGRVRVHSVEKQQILNVSAEFTASRNNFLSPSSVMSLEGVYSPEDGRMYLIGCRNVHAPWRALSKRSDLEDGMDCSIEVTVEYPPTTTRWLVSRAAKVSIASVRDEDDPLHFNRTELHTLLVTYREQRRDELTEATVEGLLCVTMLSATIAATISQLRYVKSHADVAPYISLVMLGAQALGYSAALVTDAKMLPAWPTSRYKPYGDRMGWDMDCSVKALTLAALLLTARLAQKVWRSRARARARSPLEPGRVPGDGAVFLCSCGVHLAGLFFVLAVHWLSTYGTSTAQLTPSRVIYVEAQGMPSSHTRTRAAIVERHVGVVKEWFLLAQVIGNALWRVNCKPLAARYYAGVTAVWLLPHVYGYLRPPVVNTFYESEAHDDGMDFYSKASAVVVPVVGFVLALVVYVQQRWNYKIVGWAMRTEKNKLQTGIVRGTVPERQLIGDRGSTLLCVSI</sequence>
<dbReference type="AlphaFoldDB" id="A0A4U6W4J7"/>
<dbReference type="Proteomes" id="UP000298652">
    <property type="component" value="Chromosome 1"/>
</dbReference>
<name>A0A4U6W4J7_SETVI</name>
<feature type="transmembrane region" description="Helical" evidence="10">
    <location>
        <begin position="879"/>
        <end position="902"/>
    </location>
</feature>
<dbReference type="GO" id="GO:0061630">
    <property type="term" value="F:ubiquitin protein ligase activity"/>
    <property type="evidence" value="ECO:0007669"/>
    <property type="project" value="UniProtKB-EC"/>
</dbReference>
<feature type="chain" id="PRO_5020952420" description="RING-type E3 ubiquitin transferase" evidence="11">
    <location>
        <begin position="25"/>
        <end position="1076"/>
    </location>
</feature>
<reference evidence="14" key="1">
    <citation type="submission" date="2019-03" db="EMBL/GenBank/DDBJ databases">
        <title>WGS assembly of Setaria viridis.</title>
        <authorList>
            <person name="Huang P."/>
            <person name="Jenkins J."/>
            <person name="Grimwood J."/>
            <person name="Barry K."/>
            <person name="Healey A."/>
            <person name="Mamidi S."/>
            <person name="Sreedasyam A."/>
            <person name="Shu S."/>
            <person name="Feldman M."/>
            <person name="Wu J."/>
            <person name="Yu Y."/>
            <person name="Chen C."/>
            <person name="Johnson J."/>
            <person name="Rokhsar D."/>
            <person name="Baxter I."/>
            <person name="Schmutz J."/>
            <person name="Brutnell T."/>
            <person name="Kellogg E."/>
        </authorList>
    </citation>
    <scope>NUCLEOTIDE SEQUENCE [LARGE SCALE GENOMIC DNA]</scope>
</reference>
<dbReference type="InterPro" id="IPR021319">
    <property type="entry name" value="DUF2921"/>
</dbReference>
<evidence type="ECO:0000313" key="14">
    <source>
        <dbReference type="EMBL" id="TKW36992.1"/>
    </source>
</evidence>
<evidence type="ECO:0000256" key="5">
    <source>
        <dbReference type="ARBA" id="ARBA00022679"/>
    </source>
</evidence>
<accession>A0A4U6W4J7</accession>
<evidence type="ECO:0000259" key="13">
    <source>
        <dbReference type="Pfam" id="PF25333"/>
    </source>
</evidence>
<evidence type="ECO:0000256" key="4">
    <source>
        <dbReference type="ARBA" id="ARBA00012483"/>
    </source>
</evidence>
<protein>
    <recommendedName>
        <fullName evidence="4">RING-type E3 ubiquitin transferase</fullName>
        <ecNumber evidence="4">2.3.2.27</ecNumber>
    </recommendedName>
</protein>
<evidence type="ECO:0000256" key="2">
    <source>
        <dbReference type="ARBA" id="ARBA00004127"/>
    </source>
</evidence>
<feature type="domain" description="SWEET-like" evidence="12">
    <location>
        <begin position="756"/>
        <end position="1036"/>
    </location>
</feature>
<evidence type="ECO:0000256" key="11">
    <source>
        <dbReference type="SAM" id="SignalP"/>
    </source>
</evidence>
<keyword evidence="7" id="KW-0833">Ubl conjugation pathway</keyword>
<evidence type="ECO:0000256" key="10">
    <source>
        <dbReference type="SAM" id="Phobius"/>
    </source>
</evidence>
<evidence type="ECO:0000256" key="6">
    <source>
        <dbReference type="ARBA" id="ARBA00022692"/>
    </source>
</evidence>
<evidence type="ECO:0000256" key="9">
    <source>
        <dbReference type="ARBA" id="ARBA00023136"/>
    </source>
</evidence>
<keyword evidence="11" id="KW-0732">Signal</keyword>
<evidence type="ECO:0000256" key="8">
    <source>
        <dbReference type="ARBA" id="ARBA00022989"/>
    </source>
</evidence>
<dbReference type="InterPro" id="IPR057425">
    <property type="entry name" value="DUF2921_N"/>
</dbReference>
<dbReference type="GO" id="GO:0012505">
    <property type="term" value="C:endomembrane system"/>
    <property type="evidence" value="ECO:0007669"/>
    <property type="project" value="UniProtKB-SubCell"/>
</dbReference>
<comment type="catalytic activity">
    <reaction evidence="1">
        <text>S-ubiquitinyl-[E2 ubiquitin-conjugating enzyme]-L-cysteine + [acceptor protein]-L-lysine = [E2 ubiquitin-conjugating enzyme]-L-cysteine + N(6)-ubiquitinyl-[acceptor protein]-L-lysine.</text>
        <dbReference type="EC" id="2.3.2.27"/>
    </reaction>
</comment>
<keyword evidence="8 10" id="KW-1133">Transmembrane helix</keyword>
<keyword evidence="5" id="KW-0808">Transferase</keyword>
<dbReference type="EMBL" id="CM016552">
    <property type="protein sequence ID" value="TKW36992.1"/>
    <property type="molecule type" value="Genomic_DNA"/>
</dbReference>
<evidence type="ECO:0000256" key="1">
    <source>
        <dbReference type="ARBA" id="ARBA00000900"/>
    </source>
</evidence>